<comment type="caution">
    <text evidence="11">The sequence shown here is derived from an EMBL/GenBank/DDBJ whole genome shotgun (WGS) entry which is preliminary data.</text>
</comment>
<keyword evidence="4" id="KW-0274">FAD</keyword>
<evidence type="ECO:0000256" key="4">
    <source>
        <dbReference type="ARBA" id="ARBA00022827"/>
    </source>
</evidence>
<feature type="domain" description="FAD/NAD(P)-binding" evidence="9">
    <location>
        <begin position="17"/>
        <end position="320"/>
    </location>
</feature>
<dbReference type="Gene3D" id="3.30.390.30">
    <property type="match status" value="1"/>
</dbReference>
<dbReference type="GO" id="GO:0012501">
    <property type="term" value="P:programmed cell death"/>
    <property type="evidence" value="ECO:0007669"/>
    <property type="project" value="TreeGrafter"/>
</dbReference>
<comment type="catalytic activity">
    <reaction evidence="8">
        <text>A + NADH + H(+) = AH2 + NAD(+)</text>
        <dbReference type="Rhea" id="RHEA:11356"/>
        <dbReference type="ChEBI" id="CHEBI:13193"/>
        <dbReference type="ChEBI" id="CHEBI:15378"/>
        <dbReference type="ChEBI" id="CHEBI:17499"/>
        <dbReference type="ChEBI" id="CHEBI:57540"/>
        <dbReference type="ChEBI" id="CHEBI:57945"/>
    </reaction>
</comment>
<organism evidence="11 12">
    <name type="scientific">Nakamurella aerolata</name>
    <dbReference type="NCBI Taxonomy" id="1656892"/>
    <lineage>
        <taxon>Bacteria</taxon>
        <taxon>Bacillati</taxon>
        <taxon>Actinomycetota</taxon>
        <taxon>Actinomycetes</taxon>
        <taxon>Nakamurellales</taxon>
        <taxon>Nakamurellaceae</taxon>
        <taxon>Nakamurella</taxon>
    </lineage>
</organism>
<evidence type="ECO:0000256" key="8">
    <source>
        <dbReference type="ARBA" id="ARBA00047786"/>
    </source>
</evidence>
<keyword evidence="6" id="KW-0560">Oxidoreductase</keyword>
<evidence type="ECO:0000256" key="7">
    <source>
        <dbReference type="ARBA" id="ARBA00023027"/>
    </source>
</evidence>
<dbReference type="AlphaFoldDB" id="A0A849A8H1"/>
<dbReference type="SUPFAM" id="SSF51905">
    <property type="entry name" value="FAD/NAD(P)-binding domain"/>
    <property type="match status" value="2"/>
</dbReference>
<keyword evidence="3" id="KW-0053">Apoptosis</keyword>
<dbReference type="InterPro" id="IPR029324">
    <property type="entry name" value="AIF_C"/>
</dbReference>
<keyword evidence="12" id="KW-1185">Reference proteome</keyword>
<dbReference type="GO" id="GO:0046983">
    <property type="term" value="F:protein dimerization activity"/>
    <property type="evidence" value="ECO:0007669"/>
    <property type="project" value="InterPro"/>
</dbReference>
<evidence type="ECO:0000256" key="1">
    <source>
        <dbReference type="ARBA" id="ARBA00001974"/>
    </source>
</evidence>
<keyword evidence="2" id="KW-0285">Flavoprotein</keyword>
<name>A0A849A8H1_9ACTN</name>
<proteinExistence type="predicted"/>
<comment type="cofactor">
    <cofactor evidence="1">
        <name>FAD</name>
        <dbReference type="ChEBI" id="CHEBI:57692"/>
    </cofactor>
</comment>
<dbReference type="Gene3D" id="3.50.50.60">
    <property type="entry name" value="FAD/NAD(P)-binding domain"/>
    <property type="match status" value="2"/>
</dbReference>
<dbReference type="RefSeq" id="WP_171200506.1">
    <property type="nucleotide sequence ID" value="NZ_JABEND010000008.1"/>
</dbReference>
<accession>A0A849A8H1</accession>
<dbReference type="GO" id="GO:0005737">
    <property type="term" value="C:cytoplasm"/>
    <property type="evidence" value="ECO:0007669"/>
    <property type="project" value="TreeGrafter"/>
</dbReference>
<dbReference type="Pfam" id="PF14721">
    <property type="entry name" value="AIF_C"/>
    <property type="match status" value="1"/>
</dbReference>
<feature type="domain" description="Mitochondrial apoptosis-inducing factor C-terminal" evidence="10">
    <location>
        <begin position="323"/>
        <end position="369"/>
    </location>
</feature>
<dbReference type="Proteomes" id="UP000562984">
    <property type="component" value="Unassembled WGS sequence"/>
</dbReference>
<dbReference type="EMBL" id="JABEND010000008">
    <property type="protein sequence ID" value="NNG36815.1"/>
    <property type="molecule type" value="Genomic_DNA"/>
</dbReference>
<dbReference type="InterPro" id="IPR036188">
    <property type="entry name" value="FAD/NAD-bd_sf"/>
</dbReference>
<evidence type="ECO:0000256" key="5">
    <source>
        <dbReference type="ARBA" id="ARBA00022946"/>
    </source>
</evidence>
<gene>
    <name evidence="11" type="ORF">HKD39_14050</name>
</gene>
<reference evidence="11 12" key="1">
    <citation type="submission" date="2020-05" db="EMBL/GenBank/DDBJ databases">
        <title>Nakamurella sp. DB0629 isolated from air conditioner.</title>
        <authorList>
            <person name="Kim D.H."/>
            <person name="Kim D.-U."/>
        </authorList>
    </citation>
    <scope>NUCLEOTIDE SEQUENCE [LARGE SCALE GENOMIC DNA]</scope>
    <source>
        <strain evidence="11 12">DB0629</strain>
    </source>
</reference>
<evidence type="ECO:0000313" key="12">
    <source>
        <dbReference type="Proteomes" id="UP000562984"/>
    </source>
</evidence>
<dbReference type="PRINTS" id="PR00368">
    <property type="entry name" value="FADPNR"/>
</dbReference>
<dbReference type="InterPro" id="IPR050446">
    <property type="entry name" value="FAD-oxidoreductase/Apoptosis"/>
</dbReference>
<keyword evidence="7" id="KW-0520">NAD</keyword>
<sequence>MTSAATDKGGTTLSDSYDYVIVGGGVVSYSAAKAIHQQDPKASIAVIGADPNRAVYRPDLSKKLWTDPKYDFDQIWLHTDTDADADVATGTTVVSIDPAQRTVTTDSGQTIGYRTLLLATGGDPKQLEGLPAGERVIYYRTVADYRRLRSLTGPGTSAIVVGGGYIGSEVAAGLAVTDTEVTLVYPAEHLLGNMFPADIVEHIEAQFTAHGVKLVPGTRVTGGALRHHRGAEGEAAETVLLNTDTGEQLSAEVVVLGLGISVDDELAADAGLRVDDGVVVDADLRTSDQNIYAAGDVANYPDKLLGRRRVEHVDNAEAMGKRAGANMAGDVAPYDYTPLFFSDLFDDGYEAVGRLDSSLTMVQDWNSEHSAAVVYYAVPVQGEKLQVVGVLLWNIFGKTDEARAVIAGTEQKPATAGQLAGSIDPAS</sequence>
<dbReference type="GO" id="GO:0071949">
    <property type="term" value="F:FAD binding"/>
    <property type="evidence" value="ECO:0007669"/>
    <property type="project" value="TreeGrafter"/>
</dbReference>
<dbReference type="InterPro" id="IPR016156">
    <property type="entry name" value="FAD/NAD-linked_Rdtase_dimer_sf"/>
</dbReference>
<keyword evidence="5" id="KW-0809">Transit peptide</keyword>
<dbReference type="Pfam" id="PF07992">
    <property type="entry name" value="Pyr_redox_2"/>
    <property type="match status" value="1"/>
</dbReference>
<evidence type="ECO:0000259" key="9">
    <source>
        <dbReference type="Pfam" id="PF07992"/>
    </source>
</evidence>
<evidence type="ECO:0000256" key="3">
    <source>
        <dbReference type="ARBA" id="ARBA00022703"/>
    </source>
</evidence>
<dbReference type="GO" id="GO:0016174">
    <property type="term" value="F:NAD(P)H oxidase H2O2-forming activity"/>
    <property type="evidence" value="ECO:0007669"/>
    <property type="project" value="TreeGrafter"/>
</dbReference>
<dbReference type="SMART" id="SM01353">
    <property type="entry name" value="AIF_C"/>
    <property type="match status" value="1"/>
</dbReference>
<evidence type="ECO:0000256" key="2">
    <source>
        <dbReference type="ARBA" id="ARBA00022630"/>
    </source>
</evidence>
<dbReference type="PANTHER" id="PTHR43557">
    <property type="entry name" value="APOPTOSIS-INDUCING FACTOR 1"/>
    <property type="match status" value="1"/>
</dbReference>
<dbReference type="PANTHER" id="PTHR43557:SF4">
    <property type="entry name" value="APOPTOSIS-INDUCING FACTOR 1, MITOCHONDRIAL"/>
    <property type="match status" value="1"/>
</dbReference>
<protein>
    <submittedName>
        <fullName evidence="11">FAD-dependent oxidoreductase</fullName>
    </submittedName>
</protein>
<dbReference type="PRINTS" id="PR00411">
    <property type="entry name" value="PNDRDTASEI"/>
</dbReference>
<evidence type="ECO:0000313" key="11">
    <source>
        <dbReference type="EMBL" id="NNG36815.1"/>
    </source>
</evidence>
<evidence type="ECO:0000256" key="6">
    <source>
        <dbReference type="ARBA" id="ARBA00023002"/>
    </source>
</evidence>
<dbReference type="SUPFAM" id="SSF55424">
    <property type="entry name" value="FAD/NAD-linked reductases, dimerisation (C-terminal) domain"/>
    <property type="match status" value="1"/>
</dbReference>
<dbReference type="GO" id="GO:0033108">
    <property type="term" value="P:mitochondrial respiratory chain complex assembly"/>
    <property type="evidence" value="ECO:0007669"/>
    <property type="project" value="TreeGrafter"/>
</dbReference>
<evidence type="ECO:0000259" key="10">
    <source>
        <dbReference type="Pfam" id="PF14721"/>
    </source>
</evidence>
<dbReference type="InterPro" id="IPR023753">
    <property type="entry name" value="FAD/NAD-binding_dom"/>
</dbReference>